<gene>
    <name evidence="3" type="ORF">SAMN05216370_0482</name>
</gene>
<feature type="domain" description="Glycosyl transferase family 1" evidence="2">
    <location>
        <begin position="271"/>
        <end position="339"/>
    </location>
</feature>
<dbReference type="PANTHER" id="PTHR46401">
    <property type="entry name" value="GLYCOSYLTRANSFERASE WBBK-RELATED"/>
    <property type="match status" value="1"/>
</dbReference>
<accession>A0AB37Z2N5</accession>
<proteinExistence type="predicted"/>
<name>A0AB37Z2N5_9PSED</name>
<dbReference type="Proteomes" id="UP000242418">
    <property type="component" value="Unassembled WGS sequence"/>
</dbReference>
<protein>
    <submittedName>
        <fullName evidence="3">Glycosyl transferases group 1</fullName>
    </submittedName>
</protein>
<dbReference type="GO" id="GO:0009103">
    <property type="term" value="P:lipopolysaccharide biosynthetic process"/>
    <property type="evidence" value="ECO:0007669"/>
    <property type="project" value="TreeGrafter"/>
</dbReference>
<dbReference type="SUPFAM" id="SSF53756">
    <property type="entry name" value="UDP-Glycosyltransferase/glycogen phosphorylase"/>
    <property type="match status" value="1"/>
</dbReference>
<keyword evidence="4" id="KW-1185">Reference proteome</keyword>
<evidence type="ECO:0000259" key="2">
    <source>
        <dbReference type="Pfam" id="PF00534"/>
    </source>
</evidence>
<dbReference type="RefSeq" id="WP_143003792.1">
    <property type="nucleotide sequence ID" value="NZ_FMTL01000001.1"/>
</dbReference>
<dbReference type="AlphaFoldDB" id="A0AB37Z2N5"/>
<dbReference type="Pfam" id="PF00534">
    <property type="entry name" value="Glycos_transf_1"/>
    <property type="match status" value="1"/>
</dbReference>
<dbReference type="InterPro" id="IPR001296">
    <property type="entry name" value="Glyco_trans_1"/>
</dbReference>
<reference evidence="3 4" key="1">
    <citation type="submission" date="2016-10" db="EMBL/GenBank/DDBJ databases">
        <authorList>
            <person name="Varghese N."/>
            <person name="Submissions S."/>
        </authorList>
    </citation>
    <scope>NUCLEOTIDE SEQUENCE [LARGE SCALE GENOMIC DNA]</scope>
    <source>
        <strain evidence="3 4">DSM 17833</strain>
    </source>
</reference>
<organism evidence="3 4">
    <name type="scientific">Pseudomonas peli</name>
    <dbReference type="NCBI Taxonomy" id="592361"/>
    <lineage>
        <taxon>Bacteria</taxon>
        <taxon>Pseudomonadati</taxon>
        <taxon>Pseudomonadota</taxon>
        <taxon>Gammaproteobacteria</taxon>
        <taxon>Pseudomonadales</taxon>
        <taxon>Pseudomonadaceae</taxon>
        <taxon>Pseudomonas</taxon>
    </lineage>
</organism>
<dbReference type="GO" id="GO:0016757">
    <property type="term" value="F:glycosyltransferase activity"/>
    <property type="evidence" value="ECO:0007669"/>
    <property type="project" value="InterPro"/>
</dbReference>
<evidence type="ECO:0000313" key="4">
    <source>
        <dbReference type="Proteomes" id="UP000242418"/>
    </source>
</evidence>
<dbReference type="Gene3D" id="3.40.50.2000">
    <property type="entry name" value="Glycogen Phosphorylase B"/>
    <property type="match status" value="2"/>
</dbReference>
<keyword evidence="1 3" id="KW-0808">Transferase</keyword>
<evidence type="ECO:0000256" key="1">
    <source>
        <dbReference type="ARBA" id="ARBA00022679"/>
    </source>
</evidence>
<dbReference type="PANTHER" id="PTHR46401:SF2">
    <property type="entry name" value="GLYCOSYLTRANSFERASE WBBK-RELATED"/>
    <property type="match status" value="1"/>
</dbReference>
<sequence>MSHLNDICVITDNTVFSVHHGVRRYLMTLCATLEAQGNRVYLINCTGQDQTEAVVLERSLLVDNGFIGNRLVGSSRSEILDFVRSSRVRELRDSTERVGVRSESLDKLPLRFDLCIVGAPWIAASISSMPMADRYVCVAYDAIPNRYYFDNPEDIGLHLFAHAHYKGYRWADEKADGIFCISELTARECQKFGFGGHSGLGVFPTMIPPGYLTLDASRIEVDRGRVALLAAPFDRRKGLLSIPSLVNAGQFDSLRIFGRPRCSHDELVSFFEKLDIEDIQWWCDVDFDKQVELYTSAKVLIFPSLNEGLGFPVLEAYACGTSVLTSNIEPLNQLVRGEDLLADDEVARFEQVRRRVDEVVDPMNYRRFVEKLCAAPDFGLAGKEGRGVFNG</sequence>
<comment type="caution">
    <text evidence="3">The sequence shown here is derived from an EMBL/GenBank/DDBJ whole genome shotgun (WGS) entry which is preliminary data.</text>
</comment>
<evidence type="ECO:0000313" key="3">
    <source>
        <dbReference type="EMBL" id="SCW33174.1"/>
    </source>
</evidence>
<dbReference type="EMBL" id="FMTL01000001">
    <property type="protein sequence ID" value="SCW33174.1"/>
    <property type="molecule type" value="Genomic_DNA"/>
</dbReference>